<dbReference type="WBParaSite" id="nRc.2.0.1.t16475-RA">
    <property type="protein sequence ID" value="nRc.2.0.1.t16475-RA"/>
    <property type="gene ID" value="nRc.2.0.1.g16475"/>
</dbReference>
<sequence>MSSDASRFYYLRLMSRKMSNSGQPSATTKPKFVQWGEVQLFSSSLEENPDLEVGHNIHLILQFFVGEQDLLKELKNPHSNAWEIYISLFTIW</sequence>
<name>A0A915IRI3_ROMCU</name>
<dbReference type="Proteomes" id="UP000887565">
    <property type="component" value="Unplaced"/>
</dbReference>
<keyword evidence="1" id="KW-1185">Reference proteome</keyword>
<organism evidence="1 2">
    <name type="scientific">Romanomermis culicivorax</name>
    <name type="common">Nematode worm</name>
    <dbReference type="NCBI Taxonomy" id="13658"/>
    <lineage>
        <taxon>Eukaryota</taxon>
        <taxon>Metazoa</taxon>
        <taxon>Ecdysozoa</taxon>
        <taxon>Nematoda</taxon>
        <taxon>Enoplea</taxon>
        <taxon>Dorylaimia</taxon>
        <taxon>Mermithida</taxon>
        <taxon>Mermithoidea</taxon>
        <taxon>Mermithidae</taxon>
        <taxon>Romanomermis</taxon>
    </lineage>
</organism>
<proteinExistence type="predicted"/>
<evidence type="ECO:0000313" key="1">
    <source>
        <dbReference type="Proteomes" id="UP000887565"/>
    </source>
</evidence>
<protein>
    <submittedName>
        <fullName evidence="2">Uncharacterized protein</fullName>
    </submittedName>
</protein>
<dbReference type="AlphaFoldDB" id="A0A915IRI3"/>
<reference evidence="2" key="1">
    <citation type="submission" date="2022-11" db="UniProtKB">
        <authorList>
            <consortium name="WormBaseParasite"/>
        </authorList>
    </citation>
    <scope>IDENTIFICATION</scope>
</reference>
<accession>A0A915IRI3</accession>
<evidence type="ECO:0000313" key="2">
    <source>
        <dbReference type="WBParaSite" id="nRc.2.0.1.t16475-RA"/>
    </source>
</evidence>